<feature type="compositionally biased region" description="Low complexity" evidence="7">
    <location>
        <begin position="336"/>
        <end position="346"/>
    </location>
</feature>
<geneLocation type="plasmid" evidence="10 11">
    <name>pRphaN671d</name>
</geneLocation>
<keyword evidence="10" id="KW-0255">Endonuclease</keyword>
<feature type="region of interest" description="Disordered" evidence="7">
    <location>
        <begin position="318"/>
        <end position="351"/>
    </location>
</feature>
<evidence type="ECO:0000313" key="11">
    <source>
        <dbReference type="Proteomes" id="UP000078551"/>
    </source>
</evidence>
<keyword evidence="2 6" id="KW-0645">Protease</keyword>
<dbReference type="SMART" id="SM00477">
    <property type="entry name" value="NUC"/>
    <property type="match status" value="1"/>
</dbReference>
<accession>A0ABM6CI03</accession>
<dbReference type="InterPro" id="IPR044929">
    <property type="entry name" value="DNA/RNA_non-sp_Endonuclease_sf"/>
</dbReference>
<dbReference type="RefSeq" id="WP_064832781.1">
    <property type="nucleotide sequence ID" value="NZ_CP013572.1"/>
</dbReference>
<comment type="similarity">
    <text evidence="1 6">Belongs to the peptidase S1B family.</text>
</comment>
<evidence type="ECO:0000313" key="10">
    <source>
        <dbReference type="EMBL" id="ANL87881.1"/>
    </source>
</evidence>
<dbReference type="PANTHER" id="PTHR13966">
    <property type="entry name" value="ENDONUCLEASE RELATED"/>
    <property type="match status" value="1"/>
</dbReference>
<dbReference type="SMART" id="SM00892">
    <property type="entry name" value="Endonuclease_NS"/>
    <property type="match status" value="1"/>
</dbReference>
<dbReference type="InterPro" id="IPR040255">
    <property type="entry name" value="Non-specific_endonuclease"/>
</dbReference>
<evidence type="ECO:0000256" key="2">
    <source>
        <dbReference type="ARBA" id="ARBA00022670"/>
    </source>
</evidence>
<sequence>MSTLLEQLERLRRFRAAVQKGDPEVAEESGDRRSYSEGFAKPPSPEAIEAAFENESIAMRRERPVLSIQENITQLDFIDQADSKIWRDRLSNARPLLDAAIPAVGRINLVGAVLDWIGTGWLVAENVLVTNRHVASEFVVRKGEGFDFASGGAGRISANTDFLQEIGNSRALVFRLTRPLHVEGEEGPDIAFFEIERISGDQKLAKPIRLATKIEPTGSVAVIGYPAYDSRIAEPDLMERIYGKVYNKKRLAPGNVTRVETTRLWHNCTTLGGNSGSVVLDLTEGTAVGLHFSGSFLKSNYAVRADVVEKLLREVLGGRAKPQSPRSQREKRPEISPTTTRTSTPRKAASPSMTFTIPLTVTVSLGNLDASSTTVVVNAPANDPLGKDDETIDYDEAIASDYADRKGYVPAFLGETFPVDLPEVRRHADDVLAVDAEGGSKGELRYEHFSVIMSRSRRMCFLSACNIDGQQSRKGPRAPWRWDPRIPRDLQIMGECYGTPPMFSRGHMTRREDPCWGNVVVSQRGNEDSMHVTNAVPQMQAFNSPIWLALEDYALQHAREDDMKISVFTGPYFAETDPEMYGVRIPVAFWKVIAFVHDDTKELCATGYEMDQKQSLPPEEEFTFGAFRSPQMGTAVQVPIHRIQMRSGLDFGALVDADPLTEEESIPNSTYPPLLALQQVRFAGR</sequence>
<dbReference type="EMBL" id="CP013572">
    <property type="protein sequence ID" value="ANL87881.1"/>
    <property type="molecule type" value="Genomic_DNA"/>
</dbReference>
<proteinExistence type="inferred from homology"/>
<evidence type="ECO:0000259" key="8">
    <source>
        <dbReference type="SMART" id="SM00477"/>
    </source>
</evidence>
<dbReference type="InterPro" id="IPR043504">
    <property type="entry name" value="Peptidase_S1_PA_chymotrypsin"/>
</dbReference>
<dbReference type="InterPro" id="IPR001604">
    <property type="entry name" value="Endo_G_ENPP1-like_dom"/>
</dbReference>
<evidence type="ECO:0000256" key="7">
    <source>
        <dbReference type="SAM" id="MobiDB-lite"/>
    </source>
</evidence>
<evidence type="ECO:0000256" key="1">
    <source>
        <dbReference type="ARBA" id="ARBA00008764"/>
    </source>
</evidence>
<feature type="region of interest" description="Disordered" evidence="7">
    <location>
        <begin position="19"/>
        <end position="41"/>
    </location>
</feature>
<feature type="domain" description="ENPP1-3/EXOG-like endonuclease/phosphodiesterase" evidence="8">
    <location>
        <begin position="446"/>
        <end position="658"/>
    </location>
</feature>
<keyword evidence="10" id="KW-0540">Nuclease</keyword>
<evidence type="ECO:0000256" key="4">
    <source>
        <dbReference type="ARBA" id="ARBA00022801"/>
    </source>
</evidence>
<dbReference type="SUPFAM" id="SSF54060">
    <property type="entry name" value="His-Me finger endonucleases"/>
    <property type="match status" value="1"/>
</dbReference>
<gene>
    <name evidence="10" type="ORF">AMC81_PD00024</name>
</gene>
<dbReference type="Pfam" id="PF13365">
    <property type="entry name" value="Trypsin_2"/>
    <property type="match status" value="1"/>
</dbReference>
<evidence type="ECO:0000259" key="9">
    <source>
        <dbReference type="SMART" id="SM00892"/>
    </source>
</evidence>
<dbReference type="InterPro" id="IPR008256">
    <property type="entry name" value="Peptidase_S1B"/>
</dbReference>
<name>A0ABM6CI03_9HYPH</name>
<dbReference type="PRINTS" id="PR00839">
    <property type="entry name" value="V8PROTEASE"/>
</dbReference>
<dbReference type="SUPFAM" id="SSF50494">
    <property type="entry name" value="Trypsin-like serine proteases"/>
    <property type="match status" value="1"/>
</dbReference>
<dbReference type="GO" id="GO:0004519">
    <property type="term" value="F:endonuclease activity"/>
    <property type="evidence" value="ECO:0007669"/>
    <property type="project" value="UniProtKB-KW"/>
</dbReference>
<keyword evidence="5 6" id="KW-0720">Serine protease</keyword>
<evidence type="ECO:0000256" key="5">
    <source>
        <dbReference type="ARBA" id="ARBA00022825"/>
    </source>
</evidence>
<dbReference type="Proteomes" id="UP000078551">
    <property type="component" value="Plasmid pRphaN671d"/>
</dbReference>
<evidence type="ECO:0000256" key="6">
    <source>
        <dbReference type="RuleBase" id="RU004296"/>
    </source>
</evidence>
<evidence type="ECO:0000256" key="3">
    <source>
        <dbReference type="ARBA" id="ARBA00022729"/>
    </source>
</evidence>
<dbReference type="Gene3D" id="3.40.570.10">
    <property type="entry name" value="Extracellular Endonuclease, subunit A"/>
    <property type="match status" value="1"/>
</dbReference>
<keyword evidence="10" id="KW-0614">Plasmid</keyword>
<organism evidence="10 11">
    <name type="scientific">Rhizobium phaseoli</name>
    <dbReference type="NCBI Taxonomy" id="396"/>
    <lineage>
        <taxon>Bacteria</taxon>
        <taxon>Pseudomonadati</taxon>
        <taxon>Pseudomonadota</taxon>
        <taxon>Alphaproteobacteria</taxon>
        <taxon>Hyphomicrobiales</taxon>
        <taxon>Rhizobiaceae</taxon>
        <taxon>Rhizobium/Agrobacterium group</taxon>
        <taxon>Rhizobium</taxon>
    </lineage>
</organism>
<dbReference type="Pfam" id="PF01223">
    <property type="entry name" value="Endonuclease_NS"/>
    <property type="match status" value="1"/>
</dbReference>
<dbReference type="PANTHER" id="PTHR13966:SF5">
    <property type="entry name" value="ENDONUCLEASE G, MITOCHONDRIAL"/>
    <property type="match status" value="1"/>
</dbReference>
<dbReference type="EC" id="3.4.21.-" evidence="6"/>
<dbReference type="InterPro" id="IPR020821">
    <property type="entry name" value="ENPP1-3/EXOG-like_nuc-like"/>
</dbReference>
<feature type="domain" description="DNA/RNA non-specific endonuclease/pyrophosphatase/phosphodiesterase" evidence="9">
    <location>
        <begin position="445"/>
        <end position="658"/>
    </location>
</feature>
<protein>
    <recommendedName>
        <fullName evidence="6">Serine protease</fullName>
        <ecNumber evidence="6">3.4.21.-</ecNumber>
    </recommendedName>
</protein>
<dbReference type="Gene3D" id="2.40.10.10">
    <property type="entry name" value="Trypsin-like serine proteases"/>
    <property type="match status" value="2"/>
</dbReference>
<keyword evidence="11" id="KW-1185">Reference proteome</keyword>
<keyword evidence="3" id="KW-0732">Signal</keyword>
<reference evidence="10 11" key="1">
    <citation type="submission" date="2015-11" db="EMBL/GenBank/DDBJ databases">
        <title>The limits of bacterial species coexistence and the symbiotic plasmid transference in sympatric Rhizobium populations.</title>
        <authorList>
            <person name="Perez-Carrascal O.M."/>
            <person name="VanInsberghe D."/>
            <person name="Juarez S."/>
            <person name="Polz M.F."/>
            <person name="Vinuesa P."/>
            <person name="Gonzalez V."/>
        </authorList>
    </citation>
    <scope>NUCLEOTIDE SEQUENCE [LARGE SCALE GENOMIC DNA]</scope>
    <source>
        <strain evidence="10 11">N771</strain>
        <plasmid evidence="10 11">pRphaN671d</plasmid>
    </source>
</reference>
<keyword evidence="4 6" id="KW-0378">Hydrolase</keyword>
<dbReference type="InterPro" id="IPR044925">
    <property type="entry name" value="His-Me_finger_sf"/>
</dbReference>
<dbReference type="InterPro" id="IPR009003">
    <property type="entry name" value="Peptidase_S1_PA"/>
</dbReference>